<keyword evidence="15" id="KW-1185">Reference proteome</keyword>
<dbReference type="PRINTS" id="PR00344">
    <property type="entry name" value="BCTRLSENSOR"/>
</dbReference>
<dbReference type="PANTHER" id="PTHR42878:SF7">
    <property type="entry name" value="SENSOR HISTIDINE KINASE GLRK"/>
    <property type="match status" value="1"/>
</dbReference>
<evidence type="ECO:0000256" key="11">
    <source>
        <dbReference type="ARBA" id="ARBA00023012"/>
    </source>
</evidence>
<dbReference type="InterPro" id="IPR036097">
    <property type="entry name" value="HisK_dim/P_sf"/>
</dbReference>
<keyword evidence="11" id="KW-0902">Two-component regulatory system</keyword>
<comment type="caution">
    <text evidence="14">The sequence shown here is derived from an EMBL/GenBank/DDBJ whole genome shotgun (WGS) entry which is preliminary data.</text>
</comment>
<dbReference type="Gene3D" id="3.30.565.10">
    <property type="entry name" value="Histidine kinase-like ATPase, C-terminal domain"/>
    <property type="match status" value="1"/>
</dbReference>
<dbReference type="CDD" id="cd00082">
    <property type="entry name" value="HisKA"/>
    <property type="match status" value="1"/>
</dbReference>
<dbReference type="GO" id="GO:0007234">
    <property type="term" value="P:osmosensory signaling via phosphorelay pathway"/>
    <property type="evidence" value="ECO:0007669"/>
    <property type="project" value="TreeGrafter"/>
</dbReference>
<dbReference type="InterPro" id="IPR035965">
    <property type="entry name" value="PAS-like_dom_sf"/>
</dbReference>
<evidence type="ECO:0000259" key="13">
    <source>
        <dbReference type="PROSITE" id="PS50109"/>
    </source>
</evidence>
<dbReference type="Gene3D" id="3.30.450.20">
    <property type="entry name" value="PAS domain"/>
    <property type="match status" value="1"/>
</dbReference>
<keyword evidence="4" id="KW-0597">Phosphoprotein</keyword>
<keyword evidence="12" id="KW-0472">Membrane</keyword>
<dbReference type="GO" id="GO:0000156">
    <property type="term" value="F:phosphorelay response regulator activity"/>
    <property type="evidence" value="ECO:0007669"/>
    <property type="project" value="TreeGrafter"/>
</dbReference>
<dbReference type="SMART" id="SM00091">
    <property type="entry name" value="PAS"/>
    <property type="match status" value="1"/>
</dbReference>
<dbReference type="SMART" id="SM00387">
    <property type="entry name" value="HATPase_c"/>
    <property type="match status" value="1"/>
</dbReference>
<dbReference type="EC" id="2.7.13.3" evidence="3"/>
<keyword evidence="7" id="KW-0547">Nucleotide-binding</keyword>
<evidence type="ECO:0000256" key="8">
    <source>
        <dbReference type="ARBA" id="ARBA00022777"/>
    </source>
</evidence>
<dbReference type="GO" id="GO:0016020">
    <property type="term" value="C:membrane"/>
    <property type="evidence" value="ECO:0007669"/>
    <property type="project" value="UniProtKB-SubCell"/>
</dbReference>
<dbReference type="EMBL" id="JBDKWZ010000006">
    <property type="protein sequence ID" value="MEN7548639.1"/>
    <property type="molecule type" value="Genomic_DNA"/>
</dbReference>
<dbReference type="PANTHER" id="PTHR42878">
    <property type="entry name" value="TWO-COMPONENT HISTIDINE KINASE"/>
    <property type="match status" value="1"/>
</dbReference>
<feature type="domain" description="Histidine kinase" evidence="13">
    <location>
        <begin position="587"/>
        <end position="799"/>
    </location>
</feature>
<evidence type="ECO:0000256" key="2">
    <source>
        <dbReference type="ARBA" id="ARBA00004141"/>
    </source>
</evidence>
<dbReference type="Pfam" id="PF00512">
    <property type="entry name" value="HisKA"/>
    <property type="match status" value="1"/>
</dbReference>
<sequence>MSELETITPESKTKHKLTYSSLGHDYISIIEQLHDQVIQVSLKGKPSLTDTEHTLNLYDKMIERIRRAQGITMFYLIVDLNQFENPKANYRRLIIHKITEEIEKGVIRYTCILSPERVTKARMKILSLFNKNLKISYHHNQFNALERIEKEIAHIQSPALYTPLNTPYDKSWRKRKYIQVNGRPLRIENHPDWNIKAPDRSYELNVFLIDNNIILIKDSGHLSEEYAVQSGEIFQKVLEKAGRKLYFVADLSDLRSATRRARKAIKVIGEALYDNWIHHYYVFTGFTKTLFLIYKSIQPQKLNNATIVDSMYEGLGNCISDQEFGSRLSLELEEENYPYEQLNQYSKEALIKLIQKQQGEINFLKRNQSKRTKEIFEALSSISWDETFQPKKLKIDDPEDVFYDLFNAVTILQQDAFNIVEEQKNLNKTLEEKVLERTQEIRLKEANLSSLIENTTDRIFSVDRDFRLLVVNRAYRQYLFENYGKEVTSGHRIADIFPNKIFEYWMPFYARAFNGEIVKKLETRKVMGHDKYYELSFYPIRKENEEITGVSVFIKDISEQQAQKQRLLLQNEELKKVNSELDKFVYSASHDLRAPLSSVLGLIQISKTENQNEQINGYMDLMEKSISRLDHFIRDIIDYSRNTRLEIKKDIIQFEKLVGEIFDELHFLEESKNIDRLVEIDQQWSFVNDHRRLNVIFRNVLSNAIRYSNPFRNDSFVKVAITTRKHEVSIIIQDNGYGIPTEHLEKIFDMFYRANTHKQGSGLGLYIVKDTVNKLNGNISVSSQVNEGTTFCITLPNLSTE</sequence>
<dbReference type="FunFam" id="3.30.565.10:FF:000006">
    <property type="entry name" value="Sensor histidine kinase WalK"/>
    <property type="match status" value="1"/>
</dbReference>
<dbReference type="InterPro" id="IPR003661">
    <property type="entry name" value="HisK_dim/P_dom"/>
</dbReference>
<dbReference type="Proteomes" id="UP001403385">
    <property type="component" value="Unassembled WGS sequence"/>
</dbReference>
<dbReference type="Pfam" id="PF02518">
    <property type="entry name" value="HATPase_c"/>
    <property type="match status" value="1"/>
</dbReference>
<evidence type="ECO:0000256" key="7">
    <source>
        <dbReference type="ARBA" id="ARBA00022741"/>
    </source>
</evidence>
<evidence type="ECO:0000256" key="10">
    <source>
        <dbReference type="ARBA" id="ARBA00022989"/>
    </source>
</evidence>
<dbReference type="InterPro" id="IPR036890">
    <property type="entry name" value="HATPase_C_sf"/>
</dbReference>
<keyword evidence="9 14" id="KW-0067">ATP-binding</keyword>
<dbReference type="SMART" id="SM00388">
    <property type="entry name" value="HisKA"/>
    <property type="match status" value="1"/>
</dbReference>
<dbReference type="PROSITE" id="PS50109">
    <property type="entry name" value="HIS_KIN"/>
    <property type="match status" value="1"/>
</dbReference>
<evidence type="ECO:0000256" key="1">
    <source>
        <dbReference type="ARBA" id="ARBA00000085"/>
    </source>
</evidence>
<evidence type="ECO:0000256" key="6">
    <source>
        <dbReference type="ARBA" id="ARBA00022692"/>
    </source>
</evidence>
<reference evidence="14 15" key="1">
    <citation type="submission" date="2024-04" db="EMBL/GenBank/DDBJ databases">
        <title>Novel genus in family Flammeovirgaceae.</title>
        <authorList>
            <person name="Nguyen T.H."/>
            <person name="Vuong T.Q."/>
            <person name="Le H."/>
            <person name="Kim S.-G."/>
        </authorList>
    </citation>
    <scope>NUCLEOTIDE SEQUENCE [LARGE SCALE GENOMIC DNA]</scope>
    <source>
        <strain evidence="14 15">JCM 23209</strain>
    </source>
</reference>
<dbReference type="AlphaFoldDB" id="A0AAW9RV29"/>
<dbReference type="InterPro" id="IPR013656">
    <property type="entry name" value="PAS_4"/>
</dbReference>
<dbReference type="InterPro" id="IPR004358">
    <property type="entry name" value="Sig_transdc_His_kin-like_C"/>
</dbReference>
<keyword evidence="5" id="KW-0808">Transferase</keyword>
<dbReference type="Gene3D" id="1.10.287.130">
    <property type="match status" value="1"/>
</dbReference>
<dbReference type="CDD" id="cd00130">
    <property type="entry name" value="PAS"/>
    <property type="match status" value="1"/>
</dbReference>
<keyword evidence="10" id="KW-1133">Transmembrane helix</keyword>
<name>A0AAW9RV29_9BACT</name>
<dbReference type="InterPro" id="IPR050351">
    <property type="entry name" value="BphY/WalK/GraS-like"/>
</dbReference>
<evidence type="ECO:0000256" key="12">
    <source>
        <dbReference type="ARBA" id="ARBA00023136"/>
    </source>
</evidence>
<dbReference type="SUPFAM" id="SSF47384">
    <property type="entry name" value="Homodimeric domain of signal transducing histidine kinase"/>
    <property type="match status" value="1"/>
</dbReference>
<proteinExistence type="predicted"/>
<comment type="catalytic activity">
    <reaction evidence="1">
        <text>ATP + protein L-histidine = ADP + protein N-phospho-L-histidine.</text>
        <dbReference type="EC" id="2.7.13.3"/>
    </reaction>
</comment>
<dbReference type="GO" id="GO:0005524">
    <property type="term" value="F:ATP binding"/>
    <property type="evidence" value="ECO:0007669"/>
    <property type="project" value="UniProtKB-KW"/>
</dbReference>
<dbReference type="InterPro" id="IPR003594">
    <property type="entry name" value="HATPase_dom"/>
</dbReference>
<dbReference type="InterPro" id="IPR005467">
    <property type="entry name" value="His_kinase_dom"/>
</dbReference>
<dbReference type="CDD" id="cd00075">
    <property type="entry name" value="HATPase"/>
    <property type="match status" value="1"/>
</dbReference>
<dbReference type="RefSeq" id="WP_346821417.1">
    <property type="nucleotide sequence ID" value="NZ_JBDKWZ010000006.1"/>
</dbReference>
<evidence type="ECO:0000256" key="3">
    <source>
        <dbReference type="ARBA" id="ARBA00012438"/>
    </source>
</evidence>
<evidence type="ECO:0000256" key="5">
    <source>
        <dbReference type="ARBA" id="ARBA00022679"/>
    </source>
</evidence>
<dbReference type="NCBIfam" id="TIGR00229">
    <property type="entry name" value="sensory_box"/>
    <property type="match status" value="1"/>
</dbReference>
<evidence type="ECO:0000256" key="9">
    <source>
        <dbReference type="ARBA" id="ARBA00022840"/>
    </source>
</evidence>
<dbReference type="SUPFAM" id="SSF55785">
    <property type="entry name" value="PYP-like sensor domain (PAS domain)"/>
    <property type="match status" value="1"/>
</dbReference>
<comment type="subcellular location">
    <subcellularLocation>
        <location evidence="2">Membrane</location>
        <topology evidence="2">Multi-pass membrane protein</topology>
    </subcellularLocation>
</comment>
<keyword evidence="8" id="KW-0418">Kinase</keyword>
<evidence type="ECO:0000256" key="4">
    <source>
        <dbReference type="ARBA" id="ARBA00022553"/>
    </source>
</evidence>
<protein>
    <recommendedName>
        <fullName evidence="3">histidine kinase</fullName>
        <ecNumber evidence="3">2.7.13.3</ecNumber>
    </recommendedName>
</protein>
<organism evidence="14 15">
    <name type="scientific">Rapidithrix thailandica</name>
    <dbReference type="NCBI Taxonomy" id="413964"/>
    <lineage>
        <taxon>Bacteria</taxon>
        <taxon>Pseudomonadati</taxon>
        <taxon>Bacteroidota</taxon>
        <taxon>Cytophagia</taxon>
        <taxon>Cytophagales</taxon>
        <taxon>Flammeovirgaceae</taxon>
        <taxon>Rapidithrix</taxon>
    </lineage>
</organism>
<keyword evidence="6" id="KW-0812">Transmembrane</keyword>
<dbReference type="Pfam" id="PF08448">
    <property type="entry name" value="PAS_4"/>
    <property type="match status" value="1"/>
</dbReference>
<evidence type="ECO:0000313" key="15">
    <source>
        <dbReference type="Proteomes" id="UP001403385"/>
    </source>
</evidence>
<accession>A0AAW9RV29</accession>
<dbReference type="InterPro" id="IPR000014">
    <property type="entry name" value="PAS"/>
</dbReference>
<evidence type="ECO:0000313" key="14">
    <source>
        <dbReference type="EMBL" id="MEN7548639.1"/>
    </source>
</evidence>
<gene>
    <name evidence="14" type="ORF">AAG747_12005</name>
</gene>
<dbReference type="GO" id="GO:0000155">
    <property type="term" value="F:phosphorelay sensor kinase activity"/>
    <property type="evidence" value="ECO:0007669"/>
    <property type="project" value="InterPro"/>
</dbReference>
<dbReference type="SUPFAM" id="SSF55874">
    <property type="entry name" value="ATPase domain of HSP90 chaperone/DNA topoisomerase II/histidine kinase"/>
    <property type="match status" value="1"/>
</dbReference>
<dbReference type="GO" id="GO:0030295">
    <property type="term" value="F:protein kinase activator activity"/>
    <property type="evidence" value="ECO:0007669"/>
    <property type="project" value="TreeGrafter"/>
</dbReference>